<keyword evidence="1" id="KW-0732">Signal</keyword>
<evidence type="ECO:0000313" key="3">
    <source>
        <dbReference type="Proteomes" id="UP001497383"/>
    </source>
</evidence>
<dbReference type="RefSeq" id="XP_066829637.1">
    <property type="nucleotide sequence ID" value="XM_066972726.1"/>
</dbReference>
<dbReference type="EMBL" id="OZ022407">
    <property type="protein sequence ID" value="CAK9438475.1"/>
    <property type="molecule type" value="Genomic_DNA"/>
</dbReference>
<gene>
    <name evidence="2" type="ORF">LODBEIA_P26990</name>
</gene>
<protein>
    <submittedName>
        <fullName evidence="2">Uncharacterized protein</fullName>
    </submittedName>
</protein>
<dbReference type="Proteomes" id="UP001497383">
    <property type="component" value="Chromosome 3"/>
</dbReference>
<feature type="signal peptide" evidence="1">
    <location>
        <begin position="1"/>
        <end position="18"/>
    </location>
</feature>
<name>A0ABP0ZQJ2_9ASCO</name>
<evidence type="ECO:0000256" key="1">
    <source>
        <dbReference type="SAM" id="SignalP"/>
    </source>
</evidence>
<organism evidence="2 3">
    <name type="scientific">Lodderomyces beijingensis</name>
    <dbReference type="NCBI Taxonomy" id="1775926"/>
    <lineage>
        <taxon>Eukaryota</taxon>
        <taxon>Fungi</taxon>
        <taxon>Dikarya</taxon>
        <taxon>Ascomycota</taxon>
        <taxon>Saccharomycotina</taxon>
        <taxon>Pichiomycetes</taxon>
        <taxon>Debaryomycetaceae</taxon>
        <taxon>Candida/Lodderomyces clade</taxon>
        <taxon>Lodderomyces</taxon>
    </lineage>
</organism>
<sequence length="171" mass="17637">MQFKSLAAISALSAVASATNFQNATVITTDITVTAYTTYCPEPTTITLTVCDESAICKASEIVVAEAQTITITEDCVIPVSYTTAEYTITKTLPCVECAGEEETVAPVAEEETIVPVPEVPAEETVAPVPAPADASESYAPIYEVTSYEGAAGKNVAGLAAGFLAVAAAFL</sequence>
<feature type="chain" id="PRO_5045709601" evidence="1">
    <location>
        <begin position="19"/>
        <end position="171"/>
    </location>
</feature>
<keyword evidence="3" id="KW-1185">Reference proteome</keyword>
<proteinExistence type="predicted"/>
<evidence type="ECO:0000313" key="2">
    <source>
        <dbReference type="EMBL" id="CAK9438475.1"/>
    </source>
</evidence>
<reference evidence="2 3" key="1">
    <citation type="submission" date="2024-03" db="EMBL/GenBank/DDBJ databases">
        <authorList>
            <person name="Brejova B."/>
        </authorList>
    </citation>
    <scope>NUCLEOTIDE SEQUENCE [LARGE SCALE GENOMIC DNA]</scope>
    <source>
        <strain evidence="2 3">CBS 14171</strain>
    </source>
</reference>
<dbReference type="GeneID" id="92207895"/>
<accession>A0ABP0ZQJ2</accession>